<dbReference type="Gene3D" id="2.40.50.40">
    <property type="match status" value="1"/>
</dbReference>
<dbReference type="SUPFAM" id="SSF54117">
    <property type="entry name" value="Interleukin 8-like chemokines"/>
    <property type="match status" value="1"/>
</dbReference>
<dbReference type="InterPro" id="IPR001811">
    <property type="entry name" value="Chemokine_IL8-like_dom"/>
</dbReference>
<gene>
    <name evidence="3" type="ORF">CCH79_00005234</name>
</gene>
<feature type="non-terminal residue" evidence="3">
    <location>
        <position position="274"/>
    </location>
</feature>
<dbReference type="SMART" id="SM00199">
    <property type="entry name" value="SCY"/>
    <property type="match status" value="1"/>
</dbReference>
<evidence type="ECO:0000256" key="1">
    <source>
        <dbReference type="ARBA" id="ARBA00022514"/>
    </source>
</evidence>
<dbReference type="PANTHER" id="PTHR12015">
    <property type="entry name" value="SMALL INDUCIBLE CYTOKINE A"/>
    <property type="match status" value="1"/>
</dbReference>
<dbReference type="Pfam" id="PF00048">
    <property type="entry name" value="IL8"/>
    <property type="match status" value="1"/>
</dbReference>
<dbReference type="GO" id="GO:0006955">
    <property type="term" value="P:immune response"/>
    <property type="evidence" value="ECO:0007669"/>
    <property type="project" value="InterPro"/>
</dbReference>
<evidence type="ECO:0000313" key="3">
    <source>
        <dbReference type="EMBL" id="PWA25201.1"/>
    </source>
</evidence>
<dbReference type="Proteomes" id="UP000250572">
    <property type="component" value="Unassembled WGS sequence"/>
</dbReference>
<proteinExistence type="predicted"/>
<dbReference type="InterPro" id="IPR039809">
    <property type="entry name" value="Chemokine_b/g/d"/>
</dbReference>
<evidence type="ECO:0000259" key="2">
    <source>
        <dbReference type="SMART" id="SM00199"/>
    </source>
</evidence>
<name>A0A315VPW9_GAMAF</name>
<dbReference type="PANTHER" id="PTHR12015:SF190">
    <property type="entry name" value="C-C MOTIF CHEMOKINE"/>
    <property type="match status" value="1"/>
</dbReference>
<comment type="caution">
    <text evidence="3">The sequence shown here is derived from an EMBL/GenBank/DDBJ whole genome shotgun (WGS) entry which is preliminary data.</text>
</comment>
<dbReference type="EMBL" id="NHOQ01001318">
    <property type="protein sequence ID" value="PWA25201.1"/>
    <property type="molecule type" value="Genomic_DNA"/>
</dbReference>
<dbReference type="STRING" id="33528.ENSGAFP00000013515"/>
<dbReference type="InterPro" id="IPR036048">
    <property type="entry name" value="Interleukin_8-like_sf"/>
</dbReference>
<dbReference type="CDD" id="cd00169">
    <property type="entry name" value="Chemokine"/>
    <property type="match status" value="1"/>
</dbReference>
<sequence>MLVLEQEGARTEKPAVTQQSLFSMSQVINLWTSPCDFSVQLSDRCGAVGEQGGVCCGKIQVLEQRRTCTFLFHGYWKPAGLSKSAHICDTPKQEIYNRTAHSNPREERRDHFQIRAAPASTTETMVSMKVTVMMATLAVLCVLATNTHAALYGSCCRRYHPKPKFSDILGFSVQKRIELCNISAIIFHTKKGKRCADPAFGWVLDYVSRIESSHCQKRGQTTLDSVVSPLLGGGTDIRMTNADLRSSIALFHQLQAADVIMQARPASITLAGNG</sequence>
<accession>A0A315VPW9</accession>
<organism evidence="3 4">
    <name type="scientific">Gambusia affinis</name>
    <name type="common">Western mosquitofish</name>
    <name type="synonym">Heterandria affinis</name>
    <dbReference type="NCBI Taxonomy" id="33528"/>
    <lineage>
        <taxon>Eukaryota</taxon>
        <taxon>Metazoa</taxon>
        <taxon>Chordata</taxon>
        <taxon>Craniata</taxon>
        <taxon>Vertebrata</taxon>
        <taxon>Euteleostomi</taxon>
        <taxon>Actinopterygii</taxon>
        <taxon>Neopterygii</taxon>
        <taxon>Teleostei</taxon>
        <taxon>Neoteleostei</taxon>
        <taxon>Acanthomorphata</taxon>
        <taxon>Ovalentaria</taxon>
        <taxon>Atherinomorphae</taxon>
        <taxon>Cyprinodontiformes</taxon>
        <taxon>Poeciliidae</taxon>
        <taxon>Poeciliinae</taxon>
        <taxon>Gambusia</taxon>
    </lineage>
</organism>
<dbReference type="GO" id="GO:0005615">
    <property type="term" value="C:extracellular space"/>
    <property type="evidence" value="ECO:0007669"/>
    <property type="project" value="UniProtKB-KW"/>
</dbReference>
<dbReference type="AlphaFoldDB" id="A0A315VPW9"/>
<keyword evidence="1" id="KW-0202">Cytokine</keyword>
<feature type="domain" description="Chemokine interleukin-8-like" evidence="2">
    <location>
        <begin position="152"/>
        <end position="210"/>
    </location>
</feature>
<dbReference type="GO" id="GO:0008009">
    <property type="term" value="F:chemokine activity"/>
    <property type="evidence" value="ECO:0007669"/>
    <property type="project" value="InterPro"/>
</dbReference>
<protein>
    <recommendedName>
        <fullName evidence="2">Chemokine interleukin-8-like domain-containing protein</fullName>
    </recommendedName>
</protein>
<evidence type="ECO:0000313" key="4">
    <source>
        <dbReference type="Proteomes" id="UP000250572"/>
    </source>
</evidence>
<reference evidence="3 4" key="1">
    <citation type="journal article" date="2018" name="G3 (Bethesda)">
        <title>A High-Quality Reference Genome for the Invasive Mosquitofish Gambusia affinis Using a Chicago Library.</title>
        <authorList>
            <person name="Hoffberg S.L."/>
            <person name="Troendle N.J."/>
            <person name="Glenn T.C."/>
            <person name="Mahmud O."/>
            <person name="Louha S."/>
            <person name="Chalopin D."/>
            <person name="Bennetzen J.L."/>
            <person name="Mauricio R."/>
        </authorList>
    </citation>
    <scope>NUCLEOTIDE SEQUENCE [LARGE SCALE GENOMIC DNA]</scope>
    <source>
        <strain evidence="3">NE01/NJP1002.9</strain>
        <tissue evidence="3">Muscle</tissue>
    </source>
</reference>
<keyword evidence="4" id="KW-1185">Reference proteome</keyword>